<feature type="region of interest" description="Disordered" evidence="5">
    <location>
        <begin position="65"/>
        <end position="88"/>
    </location>
</feature>
<keyword evidence="8" id="KW-1185">Reference proteome</keyword>
<organism evidence="7 8">
    <name type="scientific">Anopheles atroparvus</name>
    <name type="common">European mosquito</name>
    <dbReference type="NCBI Taxonomy" id="41427"/>
    <lineage>
        <taxon>Eukaryota</taxon>
        <taxon>Metazoa</taxon>
        <taxon>Ecdysozoa</taxon>
        <taxon>Arthropoda</taxon>
        <taxon>Hexapoda</taxon>
        <taxon>Insecta</taxon>
        <taxon>Pterygota</taxon>
        <taxon>Neoptera</taxon>
        <taxon>Endopterygota</taxon>
        <taxon>Diptera</taxon>
        <taxon>Nematocera</taxon>
        <taxon>Culicoidea</taxon>
        <taxon>Culicidae</taxon>
        <taxon>Anophelinae</taxon>
        <taxon>Anopheles</taxon>
    </lineage>
</organism>
<protein>
    <recommendedName>
        <fullName evidence="6">PHD-type domain-containing protein</fullName>
    </recommendedName>
</protein>
<dbReference type="SMART" id="SM00249">
    <property type="entry name" value="PHD"/>
    <property type="match status" value="1"/>
</dbReference>
<dbReference type="InterPro" id="IPR013083">
    <property type="entry name" value="Znf_RING/FYVE/PHD"/>
</dbReference>
<feature type="domain" description="PHD-type" evidence="6">
    <location>
        <begin position="13"/>
        <end position="61"/>
    </location>
</feature>
<evidence type="ECO:0000256" key="1">
    <source>
        <dbReference type="ARBA" id="ARBA00022723"/>
    </source>
</evidence>
<dbReference type="InterPro" id="IPR019787">
    <property type="entry name" value="Znf_PHD-finger"/>
</dbReference>
<name>A0AAG5DFX4_ANOAO</name>
<dbReference type="InterPro" id="IPR019786">
    <property type="entry name" value="Zinc_finger_PHD-type_CS"/>
</dbReference>
<keyword evidence="3" id="KW-0862">Zinc</keyword>
<evidence type="ECO:0000313" key="7">
    <source>
        <dbReference type="EnsemblMetazoa" id="ENSAATROPP010082"/>
    </source>
</evidence>
<dbReference type="SUPFAM" id="SSF57903">
    <property type="entry name" value="FYVE/PHD zinc finger"/>
    <property type="match status" value="1"/>
</dbReference>
<dbReference type="Proteomes" id="UP000075880">
    <property type="component" value="Unassembled WGS sequence"/>
</dbReference>
<evidence type="ECO:0000256" key="2">
    <source>
        <dbReference type="ARBA" id="ARBA00022771"/>
    </source>
</evidence>
<sequence>MEKHEAVLPTVAEAQCARCERPDNDDMVACDDCNAWFHFECVGVDQTVESREWSCSTCRAKAEARPAGSSAMSDRGNPDSRQASEEVAALKEQVEQWRAIAKARERDAEIAKSHSAPEIMTRTTRLSSTAYPPADPFELSYSQMAARQAVRTELPTFSGDPEEWAMFKSCYDRSTRMCGFTDDENTLRLQQALRGKALKTVQCRLRHANNIDEVMRTLEKNFGRPDVLVNSLLQQVRNTPPPKPDRFDSLIEYGAAVEEICATVKSSCVAERMYDFTLLQELVYRLPFHIRLQWGQECGKLQKVTLEKFGEWMRGITDAAMRVCPPTNPERRPARPLYTQTESVNDTWGPDRRAEVNKTPTESVNDSWGPEWRAETNKEQVARHSCCVCARECATLEECDAFGGMTVAARWKVVRGQRLCKRCLQRHHGACHRTTSCGVRGCAVNHHTMLHNAYEAQPRPSGLYHQTATSDVLLRYVPVTLHGRV</sequence>
<evidence type="ECO:0000256" key="5">
    <source>
        <dbReference type="SAM" id="MobiDB-lite"/>
    </source>
</evidence>
<dbReference type="AlphaFoldDB" id="A0AAG5DFX4"/>
<accession>A0AAG5DFX4</accession>
<dbReference type="GO" id="GO:0008270">
    <property type="term" value="F:zinc ion binding"/>
    <property type="evidence" value="ECO:0007669"/>
    <property type="project" value="UniProtKB-KW"/>
</dbReference>
<dbReference type="Pfam" id="PF00628">
    <property type="entry name" value="PHD"/>
    <property type="match status" value="1"/>
</dbReference>
<evidence type="ECO:0000259" key="6">
    <source>
        <dbReference type="PROSITE" id="PS50016"/>
    </source>
</evidence>
<feature type="compositionally biased region" description="Basic and acidic residues" evidence="5">
    <location>
        <begin position="76"/>
        <end position="88"/>
    </location>
</feature>
<dbReference type="InterPro" id="IPR001965">
    <property type="entry name" value="Znf_PHD"/>
</dbReference>
<reference evidence="7" key="1">
    <citation type="submission" date="2024-04" db="UniProtKB">
        <authorList>
            <consortium name="EnsemblMetazoa"/>
        </authorList>
    </citation>
    <scope>IDENTIFICATION</scope>
    <source>
        <strain evidence="7">EBRO</strain>
    </source>
</reference>
<evidence type="ECO:0000313" key="8">
    <source>
        <dbReference type="Proteomes" id="UP000075880"/>
    </source>
</evidence>
<feature type="region of interest" description="Disordered" evidence="5">
    <location>
        <begin position="342"/>
        <end position="369"/>
    </location>
</feature>
<dbReference type="PROSITE" id="PS01359">
    <property type="entry name" value="ZF_PHD_1"/>
    <property type="match status" value="1"/>
</dbReference>
<dbReference type="Gene3D" id="3.30.40.10">
    <property type="entry name" value="Zinc/RING finger domain, C3HC4 (zinc finger)"/>
    <property type="match status" value="1"/>
</dbReference>
<dbReference type="Pfam" id="PF03564">
    <property type="entry name" value="DUF1759"/>
    <property type="match status" value="1"/>
</dbReference>
<dbReference type="PROSITE" id="PS50016">
    <property type="entry name" value="ZF_PHD_2"/>
    <property type="match status" value="1"/>
</dbReference>
<dbReference type="PANTHER" id="PTHR47331">
    <property type="entry name" value="PHD-TYPE DOMAIN-CONTAINING PROTEIN"/>
    <property type="match status" value="1"/>
</dbReference>
<evidence type="ECO:0000256" key="4">
    <source>
        <dbReference type="PROSITE-ProRule" id="PRU00146"/>
    </source>
</evidence>
<keyword evidence="2 4" id="KW-0863">Zinc-finger</keyword>
<dbReference type="InterPro" id="IPR011011">
    <property type="entry name" value="Znf_FYVE_PHD"/>
</dbReference>
<dbReference type="InterPro" id="IPR005312">
    <property type="entry name" value="DUF1759"/>
</dbReference>
<dbReference type="EnsemblMetazoa" id="ENSAATROPT011157">
    <property type="protein sequence ID" value="ENSAATROPP010082"/>
    <property type="gene ID" value="ENSAATROPG009082"/>
</dbReference>
<evidence type="ECO:0000256" key="3">
    <source>
        <dbReference type="ARBA" id="ARBA00022833"/>
    </source>
</evidence>
<proteinExistence type="predicted"/>
<keyword evidence="1" id="KW-0479">Metal-binding</keyword>